<reference evidence="2 3" key="1">
    <citation type="submission" date="2022-05" db="EMBL/GenBank/DDBJ databases">
        <authorList>
            <consortium name="Genoscope - CEA"/>
            <person name="William W."/>
        </authorList>
    </citation>
    <scope>NUCLEOTIDE SEQUENCE [LARGE SCALE GENOMIC DNA]</scope>
</reference>
<gene>
    <name evidence="2" type="ORF">PLOB_00027831</name>
</gene>
<feature type="compositionally biased region" description="Basic and acidic residues" evidence="1">
    <location>
        <begin position="150"/>
        <end position="160"/>
    </location>
</feature>
<feature type="region of interest" description="Disordered" evidence="1">
    <location>
        <begin position="150"/>
        <end position="179"/>
    </location>
</feature>
<dbReference type="InterPro" id="IPR033536">
    <property type="entry name" value="Spata22"/>
</dbReference>
<accession>A0ABN8NTA7</accession>
<dbReference type="PANTHER" id="PTHR35258:SF1">
    <property type="entry name" value="SPERMATOGENESIS-ASSOCIATED PROTEIN 22"/>
    <property type="match status" value="1"/>
</dbReference>
<comment type="caution">
    <text evidence="2">The sequence shown here is derived from an EMBL/GenBank/DDBJ whole genome shotgun (WGS) entry which is preliminary data.</text>
</comment>
<dbReference type="EMBL" id="CALNXK010000034">
    <property type="protein sequence ID" value="CAH3120300.1"/>
    <property type="molecule type" value="Genomic_DNA"/>
</dbReference>
<dbReference type="Proteomes" id="UP001159405">
    <property type="component" value="Unassembled WGS sequence"/>
</dbReference>
<protein>
    <recommendedName>
        <fullName evidence="4">Spermatogenesis-associated protein 22</fullName>
    </recommendedName>
</protein>
<feature type="region of interest" description="Disordered" evidence="1">
    <location>
        <begin position="108"/>
        <end position="138"/>
    </location>
</feature>
<feature type="non-terminal residue" evidence="2">
    <location>
        <position position="1"/>
    </location>
</feature>
<evidence type="ECO:0000256" key="1">
    <source>
        <dbReference type="SAM" id="MobiDB-lite"/>
    </source>
</evidence>
<feature type="compositionally biased region" description="Basic and acidic residues" evidence="1">
    <location>
        <begin position="169"/>
        <end position="179"/>
    </location>
</feature>
<dbReference type="PANTHER" id="PTHR35258">
    <property type="entry name" value="SPERMATOGENESIS-ASSOCIATED PROTEIN 22"/>
    <property type="match status" value="1"/>
</dbReference>
<keyword evidence="3" id="KW-1185">Reference proteome</keyword>
<evidence type="ECO:0000313" key="2">
    <source>
        <dbReference type="EMBL" id="CAH3120300.1"/>
    </source>
</evidence>
<organism evidence="2 3">
    <name type="scientific">Porites lobata</name>
    <dbReference type="NCBI Taxonomy" id="104759"/>
    <lineage>
        <taxon>Eukaryota</taxon>
        <taxon>Metazoa</taxon>
        <taxon>Cnidaria</taxon>
        <taxon>Anthozoa</taxon>
        <taxon>Hexacorallia</taxon>
        <taxon>Scleractinia</taxon>
        <taxon>Fungiina</taxon>
        <taxon>Poritidae</taxon>
        <taxon>Porites</taxon>
    </lineage>
</organism>
<evidence type="ECO:0000313" key="3">
    <source>
        <dbReference type="Proteomes" id="UP001159405"/>
    </source>
</evidence>
<sequence>VLVGRLVPIFANNKKKRLKQALYANPSTDDFDNTSTNPACDEFSHSGSEYFEGCLQKPSLPPNKRTTSLTNEGWYNSAVPQQYSANSSTHQRSQAVNGRGELQSHMPAQQEYQLPPPRANSKLNLKVNGPRPSHYDAGRSTVIRNPMIKTEQDNTGENRRGGGALSSETFEKDQNQPIKERSTKQVNLMATPVEKTLRVITASIQNIVDWKTFDDKIAVIYEIFEFVLHESRTEKLVNGKQHSVWFVPTGMNGLPQNGMVLFLLGTLDSQVSLNSTGNAKNFVIKDKTGTLRCTFWEMDRQLPRLTRGQMHRCVGSLDRRNGHFYCVSVRPVKHTELQTIAPFIEVSQAAIQEQLVNLKED</sequence>
<proteinExistence type="predicted"/>
<name>A0ABN8NTA7_9CNID</name>
<evidence type="ECO:0008006" key="4">
    <source>
        <dbReference type="Google" id="ProtNLM"/>
    </source>
</evidence>